<evidence type="ECO:0000313" key="12">
    <source>
        <dbReference type="EMBL" id="MDQ0536967.1"/>
    </source>
</evidence>
<dbReference type="Gene3D" id="3.40.50.300">
    <property type="entry name" value="P-loop containing nucleotide triphosphate hydrolases"/>
    <property type="match status" value="1"/>
</dbReference>
<dbReference type="Proteomes" id="UP001244552">
    <property type="component" value="Unassembled WGS sequence"/>
</dbReference>
<feature type="transmembrane region" description="Helical" evidence="8">
    <location>
        <begin position="191"/>
        <end position="213"/>
    </location>
</feature>
<dbReference type="Pfam" id="PF00005">
    <property type="entry name" value="ABC_tran"/>
    <property type="match status" value="1"/>
</dbReference>
<dbReference type="Gene3D" id="1.20.1560.10">
    <property type="entry name" value="ABC transporter type 1, transmembrane domain"/>
    <property type="match status" value="1"/>
</dbReference>
<evidence type="ECO:0000259" key="11">
    <source>
        <dbReference type="PROSITE" id="PS50990"/>
    </source>
</evidence>
<feature type="domain" description="ABC transmembrane type-1" evidence="10">
    <location>
        <begin position="191"/>
        <end position="470"/>
    </location>
</feature>
<comment type="caution">
    <text evidence="12">The sequence shown here is derived from an EMBL/GenBank/DDBJ whole genome shotgun (WGS) entry which is preliminary data.</text>
</comment>
<dbReference type="InterPro" id="IPR010132">
    <property type="entry name" value="ATPase_T1SS_HlyB"/>
</dbReference>
<dbReference type="SUPFAM" id="SSF90123">
    <property type="entry name" value="ABC transporter transmembrane region"/>
    <property type="match status" value="1"/>
</dbReference>
<dbReference type="PROSITE" id="PS00211">
    <property type="entry name" value="ABC_TRANSPORTER_1"/>
    <property type="match status" value="1"/>
</dbReference>
<accession>A0ABU0MTZ6</accession>
<name>A0ABU0MTZ6_9PROT</name>
<keyword evidence="3" id="KW-0547">Nucleotide-binding</keyword>
<dbReference type="InterPro" id="IPR039421">
    <property type="entry name" value="Type_1_exporter"/>
</dbReference>
<dbReference type="GO" id="GO:0005524">
    <property type="term" value="F:ATP binding"/>
    <property type="evidence" value="ECO:0007669"/>
    <property type="project" value="UniProtKB-KW"/>
</dbReference>
<feature type="region of interest" description="Disordered" evidence="7">
    <location>
        <begin position="1"/>
        <end position="43"/>
    </location>
</feature>
<dbReference type="SMART" id="SM00382">
    <property type="entry name" value="AAA"/>
    <property type="match status" value="1"/>
</dbReference>
<evidence type="ECO:0000256" key="8">
    <source>
        <dbReference type="SAM" id="Phobius"/>
    </source>
</evidence>
<keyword evidence="6 8" id="KW-0472">Membrane</keyword>
<dbReference type="PROSITE" id="PS50893">
    <property type="entry name" value="ABC_TRANSPORTER_2"/>
    <property type="match status" value="1"/>
</dbReference>
<dbReference type="PROSITE" id="PS50929">
    <property type="entry name" value="ABC_TM1F"/>
    <property type="match status" value="1"/>
</dbReference>
<evidence type="ECO:0000256" key="7">
    <source>
        <dbReference type="SAM" id="MobiDB-lite"/>
    </source>
</evidence>
<dbReference type="InterPro" id="IPR027417">
    <property type="entry name" value="P-loop_NTPase"/>
</dbReference>
<comment type="subcellular location">
    <subcellularLocation>
        <location evidence="1">Cell membrane</location>
        <topology evidence="1">Multi-pass membrane protein</topology>
    </subcellularLocation>
</comment>
<reference evidence="12 13" key="1">
    <citation type="submission" date="2023-07" db="EMBL/GenBank/DDBJ databases">
        <title>Genomic Encyclopedia of Type Strains, Phase IV (KMG-IV): sequencing the most valuable type-strain genomes for metagenomic binning, comparative biology and taxonomic classification.</title>
        <authorList>
            <person name="Goeker M."/>
        </authorList>
    </citation>
    <scope>NUCLEOTIDE SEQUENCE [LARGE SCALE GENOMIC DNA]</scope>
    <source>
        <strain evidence="12 13">DSM 19922</strain>
    </source>
</reference>
<feature type="transmembrane region" description="Helical" evidence="8">
    <location>
        <begin position="225"/>
        <end position="245"/>
    </location>
</feature>
<keyword evidence="13" id="KW-1185">Reference proteome</keyword>
<dbReference type="Gene3D" id="3.90.70.10">
    <property type="entry name" value="Cysteine proteinases"/>
    <property type="match status" value="1"/>
</dbReference>
<sequence>MEQMRDGVPGDAAQDGPSTRKEGGLGEGQPSLAKGSSGGPAGARLDPGVSGLVAALRILGIPADYDGIRHACGGETPDLTGLIRQAHRLGAKARVVKTKWERLERTPLPALVPGPDGGVLVLAKAGGGRVLVHDAASNQTRILDREAFEPLWDGRLLCLGRKGSFGMGQPRFDARWFGAVAWKYRGILGEVMAASLFLQLFALVTPLFFQVVVDKVVVHRSLGTLDVLMVGMMAVILFEAVLGALRTYTFAHTANRLDVELGSKLYQRLLSLPMGYFATRRVGDSVARVRELETIRNFMTSSTVTLVLDLLFTVVFLGVMLLYSPLLTAVVAASFPVYVAISLVATPILRRRLDEKFARGAENHSFLVETVSSIETVKAMAVEPRMQRRWEDQLSGYVRAGFRAGTLNNIASQSVQFVSKFSTMLVLWLGARLVIDGSLSVGELVAFNMLAGRVVQPVLRIAQLWQDFQQVRLSMHRIGDILNTSPEPLQSAGRAAMPAIRGDLSFDHVTFRYRHDGPETLSDVSLHIPAGQVVGIVGTSGSGKSTLAKLLQRFHVPERGRVMVDGTDLSTADAVWLRRQIGVVLQDNVLFSGTIRENIALTDPTMDMARVIAAAKLAGAHDFIVELPDGYDTVVGERGASLSGGQRQRIAIARALVTNPRILIFDEATSALDHESERIIQANMRRICAGRTVLIIAHRLSTVAIADRIVTVERGRVVEDGAPDELLRRGGRYATLFRGQMGQLPGSGTPPSSGVLPGDGLIERAAG</sequence>
<keyword evidence="5 8" id="KW-1133">Transmembrane helix</keyword>
<evidence type="ECO:0000256" key="6">
    <source>
        <dbReference type="ARBA" id="ARBA00023136"/>
    </source>
</evidence>
<dbReference type="PROSITE" id="PS50990">
    <property type="entry name" value="PEPTIDASE_C39"/>
    <property type="match status" value="1"/>
</dbReference>
<dbReference type="InterPro" id="IPR036640">
    <property type="entry name" value="ABC1_TM_sf"/>
</dbReference>
<feature type="domain" description="ABC transporter" evidence="9">
    <location>
        <begin position="504"/>
        <end position="739"/>
    </location>
</feature>
<dbReference type="CDD" id="cd18588">
    <property type="entry name" value="ABC_6TM_CyaB_HlyB_like"/>
    <property type="match status" value="1"/>
</dbReference>
<dbReference type="PANTHER" id="PTHR24221">
    <property type="entry name" value="ATP-BINDING CASSETTE SUB-FAMILY B"/>
    <property type="match status" value="1"/>
</dbReference>
<keyword evidence="2 8" id="KW-0812">Transmembrane</keyword>
<gene>
    <name evidence="12" type="ORF">QO018_005866</name>
</gene>
<evidence type="ECO:0000256" key="4">
    <source>
        <dbReference type="ARBA" id="ARBA00022840"/>
    </source>
</evidence>
<organism evidence="12 13">
    <name type="scientific">Azospirillum picis</name>
    <dbReference type="NCBI Taxonomy" id="488438"/>
    <lineage>
        <taxon>Bacteria</taxon>
        <taxon>Pseudomonadati</taxon>
        <taxon>Pseudomonadota</taxon>
        <taxon>Alphaproteobacteria</taxon>
        <taxon>Rhodospirillales</taxon>
        <taxon>Azospirillaceae</taxon>
        <taxon>Azospirillum</taxon>
    </lineage>
</organism>
<dbReference type="Pfam" id="PF00664">
    <property type="entry name" value="ABC_membrane"/>
    <property type="match status" value="1"/>
</dbReference>
<dbReference type="InterPro" id="IPR011527">
    <property type="entry name" value="ABC1_TM_dom"/>
</dbReference>
<dbReference type="PANTHER" id="PTHR24221:SF647">
    <property type="entry name" value="BLL6336 PROTEIN"/>
    <property type="match status" value="1"/>
</dbReference>
<evidence type="ECO:0000259" key="9">
    <source>
        <dbReference type="PROSITE" id="PS50893"/>
    </source>
</evidence>
<evidence type="ECO:0000256" key="1">
    <source>
        <dbReference type="ARBA" id="ARBA00004651"/>
    </source>
</evidence>
<evidence type="ECO:0000259" key="10">
    <source>
        <dbReference type="PROSITE" id="PS50929"/>
    </source>
</evidence>
<protein>
    <submittedName>
        <fullName evidence="12">Subfamily B ATP-binding cassette protein HlyB/CyaB</fullName>
    </submittedName>
</protein>
<evidence type="ECO:0000256" key="2">
    <source>
        <dbReference type="ARBA" id="ARBA00022692"/>
    </source>
</evidence>
<evidence type="ECO:0000256" key="5">
    <source>
        <dbReference type="ARBA" id="ARBA00022989"/>
    </source>
</evidence>
<dbReference type="RefSeq" id="WP_246513749.1">
    <property type="nucleotide sequence ID" value="NZ_JAGINO010000035.1"/>
</dbReference>
<dbReference type="InterPro" id="IPR017871">
    <property type="entry name" value="ABC_transporter-like_CS"/>
</dbReference>
<dbReference type="NCBIfam" id="TIGR01846">
    <property type="entry name" value="type_I_sec_HlyB"/>
    <property type="match status" value="1"/>
</dbReference>
<proteinExistence type="predicted"/>
<evidence type="ECO:0000256" key="3">
    <source>
        <dbReference type="ARBA" id="ARBA00022741"/>
    </source>
</evidence>
<dbReference type="SUPFAM" id="SSF52540">
    <property type="entry name" value="P-loop containing nucleoside triphosphate hydrolases"/>
    <property type="match status" value="1"/>
</dbReference>
<dbReference type="Pfam" id="PF03412">
    <property type="entry name" value="Peptidase_C39"/>
    <property type="match status" value="1"/>
</dbReference>
<dbReference type="InterPro" id="IPR005074">
    <property type="entry name" value="Peptidase_C39"/>
</dbReference>
<dbReference type="InterPro" id="IPR003593">
    <property type="entry name" value="AAA+_ATPase"/>
</dbReference>
<feature type="transmembrane region" description="Helical" evidence="8">
    <location>
        <begin position="329"/>
        <end position="349"/>
    </location>
</feature>
<dbReference type="EMBL" id="JAUSVU010000035">
    <property type="protein sequence ID" value="MDQ0536967.1"/>
    <property type="molecule type" value="Genomic_DNA"/>
</dbReference>
<dbReference type="InterPro" id="IPR003439">
    <property type="entry name" value="ABC_transporter-like_ATP-bd"/>
</dbReference>
<evidence type="ECO:0000313" key="13">
    <source>
        <dbReference type="Proteomes" id="UP001244552"/>
    </source>
</evidence>
<keyword evidence="4 12" id="KW-0067">ATP-binding</keyword>
<feature type="domain" description="Peptidase C39" evidence="11">
    <location>
        <begin position="40"/>
        <end position="159"/>
    </location>
</feature>
<feature type="transmembrane region" description="Helical" evidence="8">
    <location>
        <begin position="304"/>
        <end position="323"/>
    </location>
</feature>